<evidence type="ECO:0008006" key="5">
    <source>
        <dbReference type="Google" id="ProtNLM"/>
    </source>
</evidence>
<proteinExistence type="predicted"/>
<dbReference type="EMBL" id="JBGUBD010000012">
    <property type="protein sequence ID" value="MFA9479859.1"/>
    <property type="molecule type" value="Genomic_DNA"/>
</dbReference>
<keyword evidence="2" id="KW-0812">Transmembrane</keyword>
<keyword evidence="2" id="KW-0472">Membrane</keyword>
<feature type="compositionally biased region" description="Polar residues" evidence="1">
    <location>
        <begin position="692"/>
        <end position="703"/>
    </location>
</feature>
<feature type="region of interest" description="Disordered" evidence="1">
    <location>
        <begin position="692"/>
        <end position="711"/>
    </location>
</feature>
<feature type="transmembrane region" description="Helical" evidence="2">
    <location>
        <begin position="21"/>
        <end position="44"/>
    </location>
</feature>
<feature type="region of interest" description="Disordered" evidence="1">
    <location>
        <begin position="768"/>
        <end position="803"/>
    </location>
</feature>
<comment type="caution">
    <text evidence="3">The sequence shown here is derived from an EMBL/GenBank/DDBJ whole genome shotgun (WGS) entry which is preliminary data.</text>
</comment>
<feature type="transmembrane region" description="Helical" evidence="2">
    <location>
        <begin position="50"/>
        <end position="78"/>
    </location>
</feature>
<organism evidence="3 4">
    <name type="scientific">Natronomicrosphaera hydrolytica</name>
    <dbReference type="NCBI Taxonomy" id="3242702"/>
    <lineage>
        <taxon>Bacteria</taxon>
        <taxon>Pseudomonadati</taxon>
        <taxon>Planctomycetota</taxon>
        <taxon>Phycisphaerae</taxon>
        <taxon>Phycisphaerales</taxon>
        <taxon>Phycisphaeraceae</taxon>
        <taxon>Natronomicrosphaera</taxon>
    </lineage>
</organism>
<keyword evidence="2" id="KW-1133">Transmembrane helix</keyword>
<sequence>MSAKYERIKQADLSLPAPLRWLTRAFSSITLSVILLSLVCLYGIAATIPVLYLALTGAYTVIGLITVGLAAVAGFVLLRRVTALPWYVRVAGCLAMLAFGGVVGVRLGYLAYEQLNSVPWLLEHRATVIYRLPWLEMTELEFYAWWPMQIILILFVLNMVWATIRRIEFKFANLGVLTVHSGIVVMAIGSILYGHFKVEGDTILWRRDLGGTFENVFYDAHEPALYIDVDDRQLMVPIPELPRYNDYPVGSLDIHLHRFPQVREMLGENVRLTIPGFKPYADLEPVWRPLRTPDDHAAALATSPALRIALGDDDGPADEMHLTLASNMPAERLMERQGYTVEYLLRPSRERIEDLSTSIAGEHGLIIEIPEHGYREAHAIEPGQTINLDELGYRFTIRDVGEYGMPFVTAGYEDATDTQATIEVTTPDGEQFTRMSLYRYPERTQDFVPSDDPAAGPMGERRDPDPSIRLVYLDSSRWQYHLVADRADADVVGLALRMPGGESTFTALPEQRIRVPGRSEGLGWLYIEQIIPLAGRMTEPRPTPRDRRDASEEGTYINSLLPVRVEVDQPDEQGGTWSRLVWMRHMRYPKYPDQVHRPVFVDLPEVGQVRLAFSRRRFELPFAIALDHFEMQPYPGSQIPQDFTAELLISDVDEHGLMHNQPDRHIVHMNHPLNYRATSSAPLALQRIKISQTGWDPPDSQNPAAAEERDEQGRFLNQQRFTILGIGNNVGIRIIALGATMVGVGIPWAFYIKPWLTRREMRRLQREFAEQAQQRPQHPDVDTDDNAITPTEPHPRTPEHSAV</sequence>
<feature type="transmembrane region" description="Helical" evidence="2">
    <location>
        <begin position="171"/>
        <end position="193"/>
    </location>
</feature>
<dbReference type="RefSeq" id="WP_425346782.1">
    <property type="nucleotide sequence ID" value="NZ_JBGUBD010000012.1"/>
</dbReference>
<reference evidence="3 4" key="1">
    <citation type="submission" date="2024-08" db="EMBL/GenBank/DDBJ databases">
        <title>Whole-genome sequencing of halo(alkali)philic microorganisms from hypersaline lakes.</title>
        <authorList>
            <person name="Sorokin D.Y."/>
            <person name="Merkel A.Y."/>
            <person name="Messina E."/>
            <person name="Yakimov M."/>
        </authorList>
    </citation>
    <scope>NUCLEOTIDE SEQUENCE [LARGE SCALE GENOMIC DNA]</scope>
    <source>
        <strain evidence="3 4">AB-hyl4</strain>
    </source>
</reference>
<evidence type="ECO:0000313" key="4">
    <source>
        <dbReference type="Proteomes" id="UP001575105"/>
    </source>
</evidence>
<evidence type="ECO:0000256" key="1">
    <source>
        <dbReference type="SAM" id="MobiDB-lite"/>
    </source>
</evidence>
<dbReference type="Proteomes" id="UP001575105">
    <property type="component" value="Unassembled WGS sequence"/>
</dbReference>
<accession>A0ABV4UB42</accession>
<evidence type="ECO:0000313" key="3">
    <source>
        <dbReference type="EMBL" id="MFA9479859.1"/>
    </source>
</evidence>
<keyword evidence="4" id="KW-1185">Reference proteome</keyword>
<feature type="transmembrane region" description="Helical" evidence="2">
    <location>
        <begin position="143"/>
        <end position="164"/>
    </location>
</feature>
<gene>
    <name evidence="3" type="ORF">ACERK3_16370</name>
</gene>
<feature type="transmembrane region" description="Helical" evidence="2">
    <location>
        <begin position="730"/>
        <end position="752"/>
    </location>
</feature>
<evidence type="ECO:0000256" key="2">
    <source>
        <dbReference type="SAM" id="Phobius"/>
    </source>
</evidence>
<feature type="compositionally biased region" description="Basic and acidic residues" evidence="1">
    <location>
        <begin position="793"/>
        <end position="803"/>
    </location>
</feature>
<name>A0ABV4UB42_9BACT</name>
<feature type="transmembrane region" description="Helical" evidence="2">
    <location>
        <begin position="90"/>
        <end position="112"/>
    </location>
</feature>
<protein>
    <recommendedName>
        <fullName evidence="5">ResB-like domain-containing protein</fullName>
    </recommendedName>
</protein>